<keyword evidence="5" id="KW-1185">Reference proteome</keyword>
<dbReference type="STRING" id="478744.SAMN05444359_10770"/>
<dbReference type="InterPro" id="IPR011519">
    <property type="entry name" value="UnbV_ASPIC"/>
</dbReference>
<dbReference type="InParanoid" id="A0A1H9EGD7"/>
<gene>
    <name evidence="4" type="ORF">SAMN05444359_10770</name>
</gene>
<evidence type="ECO:0000313" key="5">
    <source>
        <dbReference type="Proteomes" id="UP000199021"/>
    </source>
</evidence>
<protein>
    <submittedName>
        <fullName evidence="4">FG-GAP repeat-containing protein</fullName>
    </submittedName>
</protein>
<dbReference type="Pfam" id="PF07593">
    <property type="entry name" value="UnbV_ASPIC"/>
    <property type="match status" value="1"/>
</dbReference>
<dbReference type="InterPro" id="IPR028994">
    <property type="entry name" value="Integrin_alpha_N"/>
</dbReference>
<dbReference type="PANTHER" id="PTHR16026">
    <property type="entry name" value="CARTILAGE ACIDIC PROTEIN 1"/>
    <property type="match status" value="1"/>
</dbReference>
<evidence type="ECO:0000313" key="4">
    <source>
        <dbReference type="EMBL" id="SEQ24774.1"/>
    </source>
</evidence>
<dbReference type="Proteomes" id="UP000199021">
    <property type="component" value="Unassembled WGS sequence"/>
</dbReference>
<feature type="domain" description="ASPIC/UnbV" evidence="3">
    <location>
        <begin position="540"/>
        <end position="605"/>
    </location>
</feature>
<dbReference type="InterPro" id="IPR027039">
    <property type="entry name" value="Crtac1"/>
</dbReference>
<dbReference type="InterPro" id="IPR013517">
    <property type="entry name" value="FG-GAP"/>
</dbReference>
<proteinExistence type="predicted"/>
<feature type="signal peptide" evidence="2">
    <location>
        <begin position="1"/>
        <end position="24"/>
    </location>
</feature>
<evidence type="ECO:0000259" key="3">
    <source>
        <dbReference type="Pfam" id="PF07593"/>
    </source>
</evidence>
<dbReference type="EMBL" id="FOFB01000007">
    <property type="protein sequence ID" value="SEQ24774.1"/>
    <property type="molecule type" value="Genomic_DNA"/>
</dbReference>
<organism evidence="4 5">
    <name type="scientific">Neolewinella agarilytica</name>
    <dbReference type="NCBI Taxonomy" id="478744"/>
    <lineage>
        <taxon>Bacteria</taxon>
        <taxon>Pseudomonadati</taxon>
        <taxon>Bacteroidota</taxon>
        <taxon>Saprospiria</taxon>
        <taxon>Saprospirales</taxon>
        <taxon>Lewinellaceae</taxon>
        <taxon>Neolewinella</taxon>
    </lineage>
</organism>
<keyword evidence="1 2" id="KW-0732">Signal</keyword>
<reference evidence="5" key="1">
    <citation type="submission" date="2016-10" db="EMBL/GenBank/DDBJ databases">
        <authorList>
            <person name="Varghese N."/>
            <person name="Submissions S."/>
        </authorList>
    </citation>
    <scope>NUCLEOTIDE SEQUENCE [LARGE SCALE GENOMIC DNA]</scope>
    <source>
        <strain evidence="5">DSM 24740</strain>
    </source>
</reference>
<sequence>MMHQISRILWWPTLLLLFFASACEQDVRTDGETIPPYDGSTLFERIRPSDSGIDFANLLEYDEDFNIYKYRNYYNGGGVALGDINNDGLTDIYLSGNRVDNRLYLNKGDFRFEDITETAGVAGQAAWSTGVTMVDINADGFLDIYLCNSGDIAGDNRRNELYINNLDGTFREAAEEFGLANEGLSTHAVFFDYDRDGDLDCYLLNNSYQAIGSFNLERNERPKRDEKGGDVLYRNDDGKFVDVSEAAGIYGSIIGFGLGVTVGDVDRDGWPDIYVSNDFFERDYLYMNNHDGTFRETLTSSMKSISAASMGADMADLNNDGFGEIFVTEMLPATNARIKTATTFENWNKYRFNLDNDYYHQFTRNMLQRNNGDGTFTEIGRLAGVEATDWSWGALIFDFENDGNKDLFVANGIFQDLTNRDFLDYIANDEFKKKVTASGKVDFKTLVDAIPSNPVPNHAFRNLGPEGNYDFEPVAEAYGLDLLGFSNGSAYGDLDNDGDLDLVVNNVNRGVAVYRNNSDSQKNNHWLQLRPQMEGKNPFAVGTKATVYAGGQSQYLEHMPMRGFQSSMDYRMHFGLGANARIDSLLLEWPDGETLMMRNLEADQLVGVMKPNPGMANGLSAGTSMAREKGSHFRQMTTLSFLTNNAHVENRYSDFDRDPLTYFMLSAEGPALCAGDFNGDGELDFYRGGARGQAGRMNLYTRGSYTPAAEAIFSADAESEDVACSCFDADGDGDLDLYVVSGSSEFSNSSTALLDRLYLNEGGGRRWTKSTQLLPSGSRVAAGSVVAAYDVDEDGDEDLFVGSRQRPGLYGAPADSYLLINDGRGKFTDSKSPALKEIGMITDARWADVTGDARRELVVVGEYMEPTAFQFANGKLTSIELDFLGAGPQVQGTLEKQGIAGWYTALETADLNGDGKTDLILGNHGLNSRFRASADAPVILHVNDFDQNGSAEQILSTYEEGKPYPMPLLHDLVKQLPGLRKRYLKYSSFGDQTMEDIFDAEVLSRSVRLEANEFRSMALLNQGDGTFHISYLPAAAQETPVYALLARDIDGDGDQDLLAGGNFYYVKPEIGRYDAGRGLMLENDGEGNFRALSAAESGINIDGEIRSIIGLGRNRYLFGRNNETPVLLIP</sequence>
<feature type="chain" id="PRO_5011651850" evidence="2">
    <location>
        <begin position="25"/>
        <end position="1130"/>
    </location>
</feature>
<dbReference type="Pfam" id="PF13517">
    <property type="entry name" value="FG-GAP_3"/>
    <property type="match status" value="4"/>
</dbReference>
<dbReference type="PROSITE" id="PS51257">
    <property type="entry name" value="PROKAR_LIPOPROTEIN"/>
    <property type="match status" value="1"/>
</dbReference>
<dbReference type="SUPFAM" id="SSF69318">
    <property type="entry name" value="Integrin alpha N-terminal domain"/>
    <property type="match status" value="3"/>
</dbReference>
<dbReference type="Gene3D" id="2.130.10.130">
    <property type="entry name" value="Integrin alpha, N-terminal"/>
    <property type="match status" value="3"/>
</dbReference>
<dbReference type="PANTHER" id="PTHR16026:SF0">
    <property type="entry name" value="CARTILAGE ACIDIC PROTEIN 1"/>
    <property type="match status" value="1"/>
</dbReference>
<name>A0A1H9EGD7_9BACT</name>
<evidence type="ECO:0000256" key="1">
    <source>
        <dbReference type="ARBA" id="ARBA00022729"/>
    </source>
</evidence>
<dbReference type="RefSeq" id="WP_090167143.1">
    <property type="nucleotide sequence ID" value="NZ_FOFB01000007.1"/>
</dbReference>
<evidence type="ECO:0000256" key="2">
    <source>
        <dbReference type="SAM" id="SignalP"/>
    </source>
</evidence>
<dbReference type="AlphaFoldDB" id="A0A1H9EGD7"/>
<accession>A0A1H9EGD7</accession>
<dbReference type="OrthoDB" id="9816120at2"/>